<dbReference type="Gene3D" id="3.90.180.10">
    <property type="entry name" value="Medium-chain alcohol dehydrogenases, catalytic domain"/>
    <property type="match status" value="1"/>
</dbReference>
<evidence type="ECO:0000259" key="4">
    <source>
        <dbReference type="SMART" id="SM00829"/>
    </source>
</evidence>
<dbReference type="SUPFAM" id="SSF51735">
    <property type="entry name" value="NAD(P)-binding Rossmann-fold domains"/>
    <property type="match status" value="1"/>
</dbReference>
<evidence type="ECO:0000313" key="8">
    <source>
        <dbReference type="Proteomes" id="UP000580718"/>
    </source>
</evidence>
<keyword evidence="7" id="KW-1185">Reference proteome</keyword>
<dbReference type="SUPFAM" id="SSF50129">
    <property type="entry name" value="GroES-like"/>
    <property type="match status" value="1"/>
</dbReference>
<dbReference type="InterPro" id="IPR011032">
    <property type="entry name" value="GroES-like_sf"/>
</dbReference>
<proteinExistence type="predicted"/>
<dbReference type="PANTHER" id="PTHR48106">
    <property type="entry name" value="QUINONE OXIDOREDUCTASE PIG3-RELATED"/>
    <property type="match status" value="1"/>
</dbReference>
<dbReference type="Pfam" id="PF00107">
    <property type="entry name" value="ADH_zinc_N"/>
    <property type="match status" value="1"/>
</dbReference>
<evidence type="ECO:0000313" key="5">
    <source>
        <dbReference type="EMBL" id="MBB3676812.1"/>
    </source>
</evidence>
<reference evidence="5 8" key="2">
    <citation type="submission" date="2020-08" db="EMBL/GenBank/DDBJ databases">
        <title>Sequencing the genomes of 1000 actinobacteria strains.</title>
        <authorList>
            <person name="Klenk H.-P."/>
        </authorList>
    </citation>
    <scope>NUCLEOTIDE SEQUENCE [LARGE SCALE GENOMIC DNA]</scope>
    <source>
        <strain evidence="5 8">DSM 16678</strain>
    </source>
</reference>
<dbReference type="InterPro" id="IPR013149">
    <property type="entry name" value="ADH-like_C"/>
</dbReference>
<comment type="caution">
    <text evidence="6">The sequence shown here is derived from an EMBL/GenBank/DDBJ whole genome shotgun (WGS) entry which is preliminary data.</text>
</comment>
<dbReference type="InterPro" id="IPR020843">
    <property type="entry name" value="ER"/>
</dbReference>
<dbReference type="Proteomes" id="UP000580718">
    <property type="component" value="Unassembled WGS sequence"/>
</dbReference>
<name>A0A323V990_9ACTN</name>
<dbReference type="InterPro" id="IPR036291">
    <property type="entry name" value="NAD(P)-bd_dom_sf"/>
</dbReference>
<dbReference type="Pfam" id="PF08240">
    <property type="entry name" value="ADH_N"/>
    <property type="match status" value="1"/>
</dbReference>
<reference evidence="6 7" key="1">
    <citation type="submission" date="2018-06" db="EMBL/GenBank/DDBJ databases">
        <title>Draft genome sequence of Modestobacter versicolor CP153-2.</title>
        <authorList>
            <person name="Gundlapally S.R."/>
        </authorList>
    </citation>
    <scope>NUCLEOTIDE SEQUENCE [LARGE SCALE GENOMIC DNA]</scope>
    <source>
        <strain evidence="6 7">CP153-2</strain>
    </source>
</reference>
<protein>
    <submittedName>
        <fullName evidence="6">Alcohol dehydrogenase</fullName>
    </submittedName>
    <submittedName>
        <fullName evidence="5">NADPH:quinone reductase-like Zn-dependent oxidoreductase</fullName>
    </submittedName>
</protein>
<evidence type="ECO:0000313" key="7">
    <source>
        <dbReference type="Proteomes" id="UP000247602"/>
    </source>
</evidence>
<keyword evidence="1" id="KW-0521">NADP</keyword>
<dbReference type="GO" id="GO:0070402">
    <property type="term" value="F:NADPH binding"/>
    <property type="evidence" value="ECO:0007669"/>
    <property type="project" value="TreeGrafter"/>
</dbReference>
<dbReference type="InterPro" id="IPR013154">
    <property type="entry name" value="ADH-like_N"/>
</dbReference>
<evidence type="ECO:0000256" key="1">
    <source>
        <dbReference type="ARBA" id="ARBA00022857"/>
    </source>
</evidence>
<dbReference type="SMART" id="SM00829">
    <property type="entry name" value="PKS_ER"/>
    <property type="match status" value="1"/>
</dbReference>
<feature type="region of interest" description="Disordered" evidence="3">
    <location>
        <begin position="1"/>
        <end position="23"/>
    </location>
</feature>
<accession>A0A323V990</accession>
<evidence type="ECO:0000256" key="3">
    <source>
        <dbReference type="SAM" id="MobiDB-lite"/>
    </source>
</evidence>
<dbReference type="Gene3D" id="3.40.50.720">
    <property type="entry name" value="NAD(P)-binding Rossmann-like Domain"/>
    <property type="match status" value="1"/>
</dbReference>
<dbReference type="EMBL" id="JACIBU010000001">
    <property type="protein sequence ID" value="MBB3676812.1"/>
    <property type="molecule type" value="Genomic_DNA"/>
</dbReference>
<dbReference type="EMBL" id="QKNV01000092">
    <property type="protein sequence ID" value="PZA21392.1"/>
    <property type="molecule type" value="Genomic_DNA"/>
</dbReference>
<gene>
    <name evidence="6" type="ORF">DMO24_10485</name>
    <name evidence="5" type="ORF">FHX36_002547</name>
</gene>
<organism evidence="6 7">
    <name type="scientific">Modestobacter versicolor</name>
    <dbReference type="NCBI Taxonomy" id="429133"/>
    <lineage>
        <taxon>Bacteria</taxon>
        <taxon>Bacillati</taxon>
        <taxon>Actinomycetota</taxon>
        <taxon>Actinomycetes</taxon>
        <taxon>Geodermatophilales</taxon>
        <taxon>Geodermatophilaceae</taxon>
        <taxon>Modestobacter</taxon>
    </lineage>
</organism>
<evidence type="ECO:0000256" key="2">
    <source>
        <dbReference type="ARBA" id="ARBA00023002"/>
    </source>
</evidence>
<sequence>MLAWTPTEGADDPIALTEVDAPRPGPSEVVVQVAAYSVNRGETFLLEAPRPGWRPGRDVAGTVVQAASDGSGPPVGRRVVGHPAQGGWAEQVAVPVDAVSELPPDLEPTVAAALPLAGLTALRLLRTMGPLAGRRVLITGAAGGVGHYFVELAAAQGAVVSAVVSTPARGRRLLELGAHELLTSVEDGNGPYDVVAESVGGAVLGQAWSRLAQRGLLVWFGQASREPAQLDFFDWRGGASGTLRKFDASDGDVPDALDLATLVRLVAGGRLHPEVDRVRDWRATPEVLRALLAREVRGNAVLTVPAPSA</sequence>
<dbReference type="Proteomes" id="UP000247602">
    <property type="component" value="Unassembled WGS sequence"/>
</dbReference>
<dbReference type="GO" id="GO:0016651">
    <property type="term" value="F:oxidoreductase activity, acting on NAD(P)H"/>
    <property type="evidence" value="ECO:0007669"/>
    <property type="project" value="TreeGrafter"/>
</dbReference>
<dbReference type="AlphaFoldDB" id="A0A323V990"/>
<dbReference type="RefSeq" id="WP_110552237.1">
    <property type="nucleotide sequence ID" value="NZ_JACIBU010000001.1"/>
</dbReference>
<dbReference type="OrthoDB" id="3813297at2"/>
<feature type="domain" description="Enoyl reductase (ER)" evidence="4">
    <location>
        <begin position="9"/>
        <end position="302"/>
    </location>
</feature>
<keyword evidence="2" id="KW-0560">Oxidoreductase</keyword>
<evidence type="ECO:0000313" key="6">
    <source>
        <dbReference type="EMBL" id="PZA21392.1"/>
    </source>
</evidence>